<evidence type="ECO:0000313" key="6">
    <source>
        <dbReference type="Proteomes" id="UP000015502"/>
    </source>
</evidence>
<feature type="domain" description="HTH arsR-type" evidence="4">
    <location>
        <begin position="1"/>
        <end position="78"/>
    </location>
</feature>
<proteinExistence type="predicted"/>
<dbReference type="Gene3D" id="1.10.10.10">
    <property type="entry name" value="Winged helix-like DNA-binding domain superfamily/Winged helix DNA-binding domain"/>
    <property type="match status" value="1"/>
</dbReference>
<evidence type="ECO:0000256" key="3">
    <source>
        <dbReference type="ARBA" id="ARBA00023163"/>
    </source>
</evidence>
<dbReference type="STRING" id="523849.OCC_07696"/>
<organism evidence="5 6">
    <name type="scientific">Thermococcus litoralis (strain ATCC 51850 / DSM 5473 / JCM 8560 / NS-C)</name>
    <dbReference type="NCBI Taxonomy" id="523849"/>
    <lineage>
        <taxon>Archaea</taxon>
        <taxon>Methanobacteriati</taxon>
        <taxon>Methanobacteriota</taxon>
        <taxon>Thermococci</taxon>
        <taxon>Thermococcales</taxon>
        <taxon>Thermococcaceae</taxon>
        <taxon>Thermococcus</taxon>
    </lineage>
</organism>
<keyword evidence="1" id="KW-0805">Transcription regulation</keyword>
<evidence type="ECO:0000256" key="1">
    <source>
        <dbReference type="ARBA" id="ARBA00023015"/>
    </source>
</evidence>
<dbReference type="PANTHER" id="PTHR33154">
    <property type="entry name" value="TRANSCRIPTIONAL REGULATOR, ARSR FAMILY"/>
    <property type="match status" value="1"/>
</dbReference>
<dbReference type="PANTHER" id="PTHR33154:SF33">
    <property type="entry name" value="TRANSCRIPTIONAL REPRESSOR SDPR"/>
    <property type="match status" value="1"/>
</dbReference>
<dbReference type="KEGG" id="tlt:OCC_07696"/>
<reference evidence="5 6" key="1">
    <citation type="journal article" date="2012" name="J. Bacteriol.">
        <title>Genome sequence of the model hyperthermophilic archaeon Thermococcus litoralis NS-C.</title>
        <authorList>
            <person name="Gardner A.F."/>
            <person name="Kumar S."/>
            <person name="Perler F.B."/>
        </authorList>
    </citation>
    <scope>NUCLEOTIDE SEQUENCE [LARGE SCALE GENOMIC DNA]</scope>
    <source>
        <strain evidence="6">ATCC 51850 / DSM 5473 / JCM 8560 / NS-C</strain>
    </source>
</reference>
<keyword evidence="6" id="KW-1185">Reference proteome</keyword>
<dbReference type="HOGENOM" id="CLU_097806_9_1_2"/>
<gene>
    <name evidence="5" type="ORF">OCC_07696</name>
</gene>
<evidence type="ECO:0000313" key="5">
    <source>
        <dbReference type="EMBL" id="EHR79365.1"/>
    </source>
</evidence>
<accession>H3ZL26</accession>
<dbReference type="Pfam" id="PF12840">
    <property type="entry name" value="HTH_20"/>
    <property type="match status" value="1"/>
</dbReference>
<dbReference type="CDD" id="cd00090">
    <property type="entry name" value="HTH_ARSR"/>
    <property type="match status" value="1"/>
</dbReference>
<evidence type="ECO:0000259" key="4">
    <source>
        <dbReference type="PROSITE" id="PS50987"/>
    </source>
</evidence>
<dbReference type="SMART" id="SM00418">
    <property type="entry name" value="HTH_ARSR"/>
    <property type="match status" value="1"/>
</dbReference>
<evidence type="ECO:0000256" key="2">
    <source>
        <dbReference type="ARBA" id="ARBA00023125"/>
    </source>
</evidence>
<dbReference type="GO" id="GO:0003677">
    <property type="term" value="F:DNA binding"/>
    <property type="evidence" value="ECO:0007669"/>
    <property type="project" value="UniProtKB-KW"/>
</dbReference>
<dbReference type="InterPro" id="IPR036390">
    <property type="entry name" value="WH_DNA-bd_sf"/>
</dbReference>
<dbReference type="InterPro" id="IPR001845">
    <property type="entry name" value="HTH_ArsR_DNA-bd_dom"/>
</dbReference>
<sequence length="78" mass="8732">MDVEELARILDGLGHPLRLKIVGVLAKENRPMYLNEIAIALGISRALAKIHLKKLEKAGIVKSRVVMDEKRGMALRFL</sequence>
<name>H3ZL26_THELN</name>
<keyword evidence="3" id="KW-0804">Transcription</keyword>
<dbReference type="InterPro" id="IPR036388">
    <property type="entry name" value="WH-like_DNA-bd_sf"/>
</dbReference>
<dbReference type="InterPro" id="IPR051081">
    <property type="entry name" value="HTH_MetalResp_TranReg"/>
</dbReference>
<dbReference type="AlphaFoldDB" id="H3ZL26"/>
<protein>
    <submittedName>
        <fullName evidence="5">ArsR family transcriptional regulator</fullName>
    </submittedName>
</protein>
<dbReference type="GO" id="GO:0003700">
    <property type="term" value="F:DNA-binding transcription factor activity"/>
    <property type="evidence" value="ECO:0007669"/>
    <property type="project" value="InterPro"/>
</dbReference>
<dbReference type="Proteomes" id="UP000015502">
    <property type="component" value="Chromosome"/>
</dbReference>
<keyword evidence="2" id="KW-0238">DNA-binding</keyword>
<dbReference type="SUPFAM" id="SSF46785">
    <property type="entry name" value="Winged helix' DNA-binding domain"/>
    <property type="match status" value="1"/>
</dbReference>
<dbReference type="EMBL" id="CP006670">
    <property type="protein sequence ID" value="EHR79365.1"/>
    <property type="molecule type" value="Genomic_DNA"/>
</dbReference>
<dbReference type="InterPro" id="IPR011991">
    <property type="entry name" value="ArsR-like_HTH"/>
</dbReference>
<dbReference type="PaxDb" id="523849-OCC_07696"/>
<dbReference type="PROSITE" id="PS50987">
    <property type="entry name" value="HTH_ARSR_2"/>
    <property type="match status" value="1"/>
</dbReference>